<sequence length="254" mass="29056">MINKENSGRVHYSTDSSVGSKQGITHGGVGKSGRGYNINFAIAWLDETMKLDDPKLYTNHSTIEDEQGRMWSLETETTYPQFITLLQEYYWPMMGRNVGADEVRRKIIDDLREALDSRDTTIKDLEAGSQLFRLIFGYFNDWIRELGFSAGQLKKRLHLTEKMIYVGKLLYSALVYMWNVGKREKNSCDGILRRLEELSRERSGVNMLPPANPENSFPPPSVNGHPQTLPRALRNDELQAFATTVTPDFEIRGE</sequence>
<dbReference type="Proteomes" id="UP000266743">
    <property type="component" value="Chromosome 5"/>
</dbReference>
<dbReference type="EMBL" id="QSBY01000005">
    <property type="protein sequence ID" value="RHW72319.1"/>
    <property type="molecule type" value="Genomic_DNA"/>
</dbReference>
<organism evidence="2 3">
    <name type="scientific">Trypanosoma brucei equiperdum</name>
    <dbReference type="NCBI Taxonomy" id="630700"/>
    <lineage>
        <taxon>Eukaryota</taxon>
        <taxon>Discoba</taxon>
        <taxon>Euglenozoa</taxon>
        <taxon>Kinetoplastea</taxon>
        <taxon>Metakinetoplastina</taxon>
        <taxon>Trypanosomatida</taxon>
        <taxon>Trypanosomatidae</taxon>
        <taxon>Trypanosoma</taxon>
    </lineage>
</organism>
<feature type="region of interest" description="Disordered" evidence="1">
    <location>
        <begin position="1"/>
        <end position="26"/>
    </location>
</feature>
<reference evidence="2 3" key="1">
    <citation type="submission" date="2018-09" db="EMBL/GenBank/DDBJ databases">
        <title>whole genome sequence of T. equiperdum IVM-t1 strain.</title>
        <authorList>
            <person name="Suganuma K."/>
        </authorList>
    </citation>
    <scope>NUCLEOTIDE SEQUENCE [LARGE SCALE GENOMIC DNA]</scope>
    <source>
        <strain evidence="2 3">IVM-t1</strain>
    </source>
</reference>
<accession>A0A3L6L6Q0</accession>
<feature type="compositionally biased region" description="Polar residues" evidence="1">
    <location>
        <begin position="13"/>
        <end position="23"/>
    </location>
</feature>
<evidence type="ECO:0000313" key="2">
    <source>
        <dbReference type="EMBL" id="RHW72319.1"/>
    </source>
</evidence>
<protein>
    <submittedName>
        <fullName evidence="2">Uncharacterized protein</fullName>
    </submittedName>
</protein>
<comment type="caution">
    <text evidence="2">The sequence shown here is derived from an EMBL/GenBank/DDBJ whole genome shotgun (WGS) entry which is preliminary data.</text>
</comment>
<evidence type="ECO:0000256" key="1">
    <source>
        <dbReference type="SAM" id="MobiDB-lite"/>
    </source>
</evidence>
<dbReference type="AlphaFoldDB" id="A0A3L6L6Q0"/>
<proteinExistence type="predicted"/>
<name>A0A3L6L6Q0_9TRYP</name>
<evidence type="ECO:0000313" key="3">
    <source>
        <dbReference type="Proteomes" id="UP000266743"/>
    </source>
</evidence>
<gene>
    <name evidence="2" type="ORF">DPX39_050037500</name>
</gene>